<proteinExistence type="predicted"/>
<dbReference type="PANTHER" id="PTHR32332">
    <property type="entry name" value="2-NITROPROPANE DIOXYGENASE"/>
    <property type="match status" value="1"/>
</dbReference>
<evidence type="ECO:0000256" key="3">
    <source>
        <dbReference type="ARBA" id="ARBA00023002"/>
    </source>
</evidence>
<dbReference type="EMBL" id="JAEMWZ010000032">
    <property type="protein sequence ID" value="KAG7141356.1"/>
    <property type="molecule type" value="Genomic_DNA"/>
</dbReference>
<reference evidence="5" key="3">
    <citation type="journal article" date="2021" name="Mol. Plant Pathol.">
        <title>A 20-kb lineage-specific genomic region tames virulence in pathogenic amphidiploid Verticillium longisporum.</title>
        <authorList>
            <person name="Harting R."/>
            <person name="Starke J."/>
            <person name="Kusch H."/>
            <person name="Poggeler S."/>
            <person name="Maurus I."/>
            <person name="Schluter R."/>
            <person name="Landesfeind M."/>
            <person name="Bulla I."/>
            <person name="Nowrousian M."/>
            <person name="de Jonge R."/>
            <person name="Stahlhut G."/>
            <person name="Hoff K.J."/>
            <person name="Asshauer K.P."/>
            <person name="Thurmer A."/>
            <person name="Stanke M."/>
            <person name="Daniel R."/>
            <person name="Morgenstern B."/>
            <person name="Thomma B.P.H.J."/>
            <person name="Kronstad J.W."/>
            <person name="Braus-Stromeyer S.A."/>
            <person name="Braus G.H."/>
        </authorList>
    </citation>
    <scope>NUCLEOTIDE SEQUENCE</scope>
    <source>
        <strain evidence="5">Vl32</strain>
    </source>
</reference>
<reference evidence="4" key="2">
    <citation type="submission" date="2015-05" db="EMBL/GenBank/DDBJ databases">
        <authorList>
            <person name="Wang D.B."/>
            <person name="Wang M."/>
        </authorList>
    </citation>
    <scope>NUCLEOTIDE SEQUENCE [LARGE SCALE GENOMIC DNA]</scope>
    <source>
        <strain evidence="4">VL1</strain>
    </source>
</reference>
<dbReference type="PANTHER" id="PTHR32332:SF34">
    <property type="entry name" value="2-NITROPROPANE DIOXYGENASE FAMILY, PUTATIVE-RELATED"/>
    <property type="match status" value="1"/>
</dbReference>
<organism evidence="4 6">
    <name type="scientific">Verticillium longisporum</name>
    <name type="common">Verticillium dahliae var. longisporum</name>
    <dbReference type="NCBI Taxonomy" id="100787"/>
    <lineage>
        <taxon>Eukaryota</taxon>
        <taxon>Fungi</taxon>
        <taxon>Dikarya</taxon>
        <taxon>Ascomycota</taxon>
        <taxon>Pezizomycotina</taxon>
        <taxon>Sordariomycetes</taxon>
        <taxon>Hypocreomycetidae</taxon>
        <taxon>Glomerellales</taxon>
        <taxon>Plectosphaerellaceae</taxon>
        <taxon>Verticillium</taxon>
    </lineage>
</organism>
<keyword evidence="1" id="KW-0285">Flavoprotein</keyword>
<dbReference type="InterPro" id="IPR013785">
    <property type="entry name" value="Aldolase_TIM"/>
</dbReference>
<reference evidence="6" key="1">
    <citation type="submission" date="2015-05" db="EMBL/GenBank/DDBJ databases">
        <authorList>
            <person name="Fogelqvist Johan"/>
        </authorList>
    </citation>
    <scope>NUCLEOTIDE SEQUENCE [LARGE SCALE GENOMIC DNA]</scope>
</reference>
<evidence type="ECO:0000313" key="5">
    <source>
        <dbReference type="EMBL" id="KAG7141356.1"/>
    </source>
</evidence>
<dbReference type="Pfam" id="PF03060">
    <property type="entry name" value="NMO"/>
    <property type="match status" value="1"/>
</dbReference>
<keyword evidence="6" id="KW-1185">Reference proteome</keyword>
<gene>
    <name evidence="4" type="ORF">BN1708_012517</name>
    <name evidence="5" type="ORF">HYQ45_002006</name>
</gene>
<evidence type="ECO:0000256" key="2">
    <source>
        <dbReference type="ARBA" id="ARBA00022643"/>
    </source>
</evidence>
<dbReference type="SUPFAM" id="SSF51412">
    <property type="entry name" value="Inosine monophosphate dehydrogenase (IMPDH)"/>
    <property type="match status" value="1"/>
</dbReference>
<dbReference type="EMBL" id="CVQH01010224">
    <property type="protein sequence ID" value="CRK19064.1"/>
    <property type="molecule type" value="Genomic_DNA"/>
</dbReference>
<protein>
    <submittedName>
        <fullName evidence="5">Nitronate monooxygenase like protein</fullName>
    </submittedName>
</protein>
<dbReference type="Proteomes" id="UP000044602">
    <property type="component" value="Unassembled WGS sequence"/>
</dbReference>
<dbReference type="Gene3D" id="3.20.20.70">
    <property type="entry name" value="Aldolase class I"/>
    <property type="match status" value="1"/>
</dbReference>
<dbReference type="GO" id="GO:0018580">
    <property type="term" value="F:nitronate monooxygenase activity"/>
    <property type="evidence" value="ECO:0007669"/>
    <property type="project" value="InterPro"/>
</dbReference>
<keyword evidence="3" id="KW-0560">Oxidoreductase</keyword>
<feature type="non-terminal residue" evidence="4">
    <location>
        <position position="354"/>
    </location>
</feature>
<dbReference type="STRING" id="100787.A0A0G4LAU8"/>
<evidence type="ECO:0000256" key="1">
    <source>
        <dbReference type="ARBA" id="ARBA00022630"/>
    </source>
</evidence>
<keyword evidence="2" id="KW-0288">FMN</keyword>
<sequence length="354" mass="37102">MAPSKLFPWFPHARSPIIINAPMMITANAALATEVTKAGGIGFIGAGFDLSAASAETGQLKDLANGLTEARVRLNLPPTAPLPLGVGFITAHETASQFAAHALPILTRHRVAAAWLFAPHPETKPHSAIIAALHEAEIRVFVQVGNVAAARDAVQDGADVLVAQGVDAGGHQFERGCGVVALLPEVRALLANEFPDRHVAVVAAGGIVEASGVAAAVALGAEGVVMGTRFIATPEAGFADEYKALVVKTTDGGVSTWKTPFHDRLAANGLWKPGFDGRAIVGDIHREHMKGGVTVEESRERLKTGWSEEEAKFMVGKWAGTGVGLVKDLKPASEVVTEAREGARRIIRELAEGL</sequence>
<dbReference type="InterPro" id="IPR004136">
    <property type="entry name" value="NMO"/>
</dbReference>
<evidence type="ECO:0000313" key="6">
    <source>
        <dbReference type="Proteomes" id="UP000044602"/>
    </source>
</evidence>
<dbReference type="Proteomes" id="UP000689129">
    <property type="component" value="Unassembled WGS sequence"/>
</dbReference>
<name>A0A0G4LAU8_VERLO</name>
<evidence type="ECO:0000313" key="4">
    <source>
        <dbReference type="EMBL" id="CRK19064.1"/>
    </source>
</evidence>
<dbReference type="OrthoDB" id="2349068at2759"/>
<dbReference type="AlphaFoldDB" id="A0A0G4LAU8"/>
<dbReference type="CDD" id="cd04730">
    <property type="entry name" value="NPD_like"/>
    <property type="match status" value="1"/>
</dbReference>
<keyword evidence="5" id="KW-0503">Monooxygenase</keyword>
<accession>A0A0G4LAU8</accession>